<reference evidence="3 4" key="1">
    <citation type="submission" date="2022-10" db="EMBL/GenBank/DDBJ databases">
        <title>Luteolibacter arcticus strain CCTCC AB 2014275, whole genome shotgun sequencing project.</title>
        <authorList>
            <person name="Zhao G."/>
            <person name="Shen L."/>
        </authorList>
    </citation>
    <scope>NUCLEOTIDE SEQUENCE [LARGE SCALE GENOMIC DNA]</scope>
    <source>
        <strain evidence="3 4">CCTCC AB 2014275</strain>
    </source>
</reference>
<name>A0ABT3GGB4_9BACT</name>
<dbReference type="CDD" id="cd07998">
    <property type="entry name" value="WGR_DNA_ligase"/>
    <property type="match status" value="1"/>
</dbReference>
<dbReference type="Pfam" id="PF05406">
    <property type="entry name" value="WGR"/>
    <property type="match status" value="1"/>
</dbReference>
<dbReference type="Gene3D" id="2.20.140.10">
    <property type="entry name" value="WGR domain"/>
    <property type="match status" value="1"/>
</dbReference>
<evidence type="ECO:0000313" key="3">
    <source>
        <dbReference type="EMBL" id="MCW1922662.1"/>
    </source>
</evidence>
<sequence length="374" mass="40463">MPQTTNNQSSTRMDNATPATTTASLHYREGNSDKVYQAAIEPKDDGFIVTYAYGRRGTTLTTGAKTEAPVPLATATGIFNKLITGKLAKGYTPAEDGTPYRQTGDEGRDSGIRCQLLNPVEESELARLLTDTRHCLQQKHDGRRMLVRKQGDDITGINRRGLLVALPDPIHHAVAELPYDVLIDGEAVGDILHAFDLLEVKGNDLRAHRYIDRFAGLISLIPPGQPALRWVSTAISPDDKVGTYGELKLEGVEGVVFKDVDAPFTPGRPNSGGPQLKFKFVESASFVVLAHNPQRSVTLGLYPAGGDTPVPAGNVTIPPNHEVPAPGDVIDAKYLYAFRESGAVYQPVNLGKRDDIPATECGVEQLKYKPEPAS</sequence>
<feature type="domain" description="WGR" evidence="2">
    <location>
        <begin position="21"/>
        <end position="98"/>
    </location>
</feature>
<accession>A0ABT3GGB4</accession>
<protein>
    <submittedName>
        <fullName evidence="3">WGR domain-containing protein</fullName>
    </submittedName>
</protein>
<evidence type="ECO:0000259" key="2">
    <source>
        <dbReference type="SMART" id="SM00773"/>
    </source>
</evidence>
<dbReference type="Gene3D" id="3.30.1490.70">
    <property type="match status" value="1"/>
</dbReference>
<dbReference type="InterPro" id="IPR008893">
    <property type="entry name" value="WGR_domain"/>
</dbReference>
<dbReference type="EMBL" id="JAPDDT010000003">
    <property type="protein sequence ID" value="MCW1922662.1"/>
    <property type="molecule type" value="Genomic_DNA"/>
</dbReference>
<dbReference type="Proteomes" id="UP001320876">
    <property type="component" value="Unassembled WGS sequence"/>
</dbReference>
<proteinExistence type="predicted"/>
<comment type="caution">
    <text evidence="3">The sequence shown here is derived from an EMBL/GenBank/DDBJ whole genome shotgun (WGS) entry which is preliminary data.</text>
</comment>
<dbReference type="SMART" id="SM00773">
    <property type="entry name" value="WGR"/>
    <property type="match status" value="1"/>
</dbReference>
<evidence type="ECO:0000256" key="1">
    <source>
        <dbReference type="SAM" id="MobiDB-lite"/>
    </source>
</evidence>
<dbReference type="SUPFAM" id="SSF56091">
    <property type="entry name" value="DNA ligase/mRNA capping enzyme, catalytic domain"/>
    <property type="match status" value="1"/>
</dbReference>
<dbReference type="Gene3D" id="3.30.470.30">
    <property type="entry name" value="DNA ligase/mRNA capping enzyme"/>
    <property type="match status" value="1"/>
</dbReference>
<feature type="compositionally biased region" description="Polar residues" evidence="1">
    <location>
        <begin position="1"/>
        <end position="24"/>
    </location>
</feature>
<gene>
    <name evidence="3" type="ORF">OKA05_08855</name>
</gene>
<organism evidence="3 4">
    <name type="scientific">Luteolibacter arcticus</name>
    <dbReference type="NCBI Taxonomy" id="1581411"/>
    <lineage>
        <taxon>Bacteria</taxon>
        <taxon>Pseudomonadati</taxon>
        <taxon>Verrucomicrobiota</taxon>
        <taxon>Verrucomicrobiia</taxon>
        <taxon>Verrucomicrobiales</taxon>
        <taxon>Verrucomicrobiaceae</taxon>
        <taxon>Luteolibacter</taxon>
    </lineage>
</organism>
<evidence type="ECO:0000313" key="4">
    <source>
        <dbReference type="Proteomes" id="UP001320876"/>
    </source>
</evidence>
<dbReference type="RefSeq" id="WP_264486770.1">
    <property type="nucleotide sequence ID" value="NZ_JAPDDT010000003.1"/>
</dbReference>
<feature type="region of interest" description="Disordered" evidence="1">
    <location>
        <begin position="1"/>
        <end position="28"/>
    </location>
</feature>
<keyword evidence="4" id="KW-1185">Reference proteome</keyword>